<sequence>MLYGAMLSELLLAYDEPLLAYDEPLLAYDEPSLVLRTLHVYARFSQSRKVFHVSLSLHYHLSCINSGLKMAINYFWTRARKGSRTAQYSSNESVSRRER</sequence>
<gene>
    <name evidence="1" type="ORF">FPRO_11409</name>
</gene>
<protein>
    <submittedName>
        <fullName evidence="1">Uncharacterized protein</fullName>
    </submittedName>
</protein>
<dbReference type="EMBL" id="FJOF01000010">
    <property type="protein sequence ID" value="CZR45962.1"/>
    <property type="molecule type" value="Genomic_DNA"/>
</dbReference>
<dbReference type="VEuPathDB" id="FungiDB:FPRO_11409"/>
<dbReference type="Proteomes" id="UP000183971">
    <property type="component" value="Unassembled WGS sequence"/>
</dbReference>
<reference evidence="2" key="1">
    <citation type="journal article" date="2016" name="Genome Biol. Evol.">
        <title>Comparative 'omics' of the Fusarium fujikuroi species complex highlights differences in genetic potential and metabolite synthesis.</title>
        <authorList>
            <person name="Niehaus E.-M."/>
            <person name="Muensterkoetter M."/>
            <person name="Proctor R.H."/>
            <person name="Brown D.W."/>
            <person name="Sharon A."/>
            <person name="Idan Y."/>
            <person name="Oren-Young L."/>
            <person name="Sieber C.M."/>
            <person name="Novak O."/>
            <person name="Pencik A."/>
            <person name="Tarkowska D."/>
            <person name="Hromadova K."/>
            <person name="Freeman S."/>
            <person name="Maymon M."/>
            <person name="Elazar M."/>
            <person name="Youssef S.A."/>
            <person name="El-Shabrawy E.S.M."/>
            <person name="Shalaby A.B.A."/>
            <person name="Houterman P."/>
            <person name="Brock N.L."/>
            <person name="Burkhardt I."/>
            <person name="Tsavkelova E.A."/>
            <person name="Dickschat J.S."/>
            <person name="Galuszka P."/>
            <person name="Gueldener U."/>
            <person name="Tudzynski B."/>
        </authorList>
    </citation>
    <scope>NUCLEOTIDE SEQUENCE [LARGE SCALE GENOMIC DNA]</scope>
    <source>
        <strain evidence="2">ET1</strain>
    </source>
</reference>
<dbReference type="RefSeq" id="XP_031086496.1">
    <property type="nucleotide sequence ID" value="XM_031220882.1"/>
</dbReference>
<evidence type="ECO:0000313" key="1">
    <source>
        <dbReference type="EMBL" id="CZR45962.1"/>
    </source>
</evidence>
<dbReference type="AlphaFoldDB" id="A0A1L7W0M4"/>
<comment type="caution">
    <text evidence="1">The sequence shown here is derived from an EMBL/GenBank/DDBJ whole genome shotgun (WGS) entry which is preliminary data.</text>
</comment>
<organism evidence="1 2">
    <name type="scientific">Fusarium proliferatum (strain ET1)</name>
    <name type="common">Orchid endophyte fungus</name>
    <dbReference type="NCBI Taxonomy" id="1227346"/>
    <lineage>
        <taxon>Eukaryota</taxon>
        <taxon>Fungi</taxon>
        <taxon>Dikarya</taxon>
        <taxon>Ascomycota</taxon>
        <taxon>Pezizomycotina</taxon>
        <taxon>Sordariomycetes</taxon>
        <taxon>Hypocreomycetidae</taxon>
        <taxon>Hypocreales</taxon>
        <taxon>Nectriaceae</taxon>
        <taxon>Fusarium</taxon>
        <taxon>Fusarium fujikuroi species complex</taxon>
    </lineage>
</organism>
<dbReference type="GeneID" id="42056278"/>
<accession>A0A1L7W0M4</accession>
<proteinExistence type="predicted"/>
<evidence type="ECO:0000313" key="2">
    <source>
        <dbReference type="Proteomes" id="UP000183971"/>
    </source>
</evidence>
<name>A0A1L7W0M4_FUSPR</name>
<keyword evidence="2" id="KW-1185">Reference proteome</keyword>